<dbReference type="EMBL" id="JAPRAT010000001">
    <property type="protein sequence ID" value="MCZ0701694.1"/>
    <property type="molecule type" value="Genomic_DNA"/>
</dbReference>
<dbReference type="RefSeq" id="WP_268778461.1">
    <property type="nucleotide sequence ID" value="NZ_JAPRAT010000001.1"/>
</dbReference>
<comment type="caution">
    <text evidence="2">The sequence shown here is derived from an EMBL/GenBank/DDBJ whole genome shotgun (WGS) entry which is preliminary data.</text>
</comment>
<dbReference type="AlphaFoldDB" id="A0A9J6R8K7"/>
<dbReference type="SUPFAM" id="SSF51445">
    <property type="entry name" value="(Trans)glycosidases"/>
    <property type="match status" value="1"/>
</dbReference>
<protein>
    <submittedName>
        <fullName evidence="2">DUF1906 domain-containing protein</fullName>
    </submittedName>
</protein>
<dbReference type="InterPro" id="IPR017853">
    <property type="entry name" value="GH"/>
</dbReference>
<sequence>MSYVWGVDSATNVTEDLYQCVLNNYGKPEFWGRYLVRVEGAAEGITRKEVELLHNSGTKILPIYSNFLIAIGEREGRIMAQNAAFHAKRLGIPEGTMLFANVENFFEVDAAWIIGYVEAMRPTGYKPGFYHDPDEGNFSSAYCQAVSQNKQVAVQSVLWSAEPEPGITSRRDAPEFDPAKPTCQANVWAWQYGRDDTTCPIDTNLIDRRLHDMLW</sequence>
<dbReference type="Gene3D" id="3.20.20.80">
    <property type="entry name" value="Glycosidases"/>
    <property type="match status" value="1"/>
</dbReference>
<name>A0A9J6R8K7_9BACI</name>
<accession>A0A9J6R8K7</accession>
<dbReference type="Proteomes" id="UP001084197">
    <property type="component" value="Unassembled WGS sequence"/>
</dbReference>
<evidence type="ECO:0000313" key="2">
    <source>
        <dbReference type="EMBL" id="MCZ0701694.1"/>
    </source>
</evidence>
<organism evidence="2 3">
    <name type="scientific">Natronobacillus azotifigens</name>
    <dbReference type="NCBI Taxonomy" id="472978"/>
    <lineage>
        <taxon>Bacteria</taxon>
        <taxon>Bacillati</taxon>
        <taxon>Bacillota</taxon>
        <taxon>Bacilli</taxon>
        <taxon>Bacillales</taxon>
        <taxon>Bacillaceae</taxon>
        <taxon>Natronobacillus</taxon>
    </lineage>
</organism>
<dbReference type="Pfam" id="PF08924">
    <property type="entry name" value="Rv2525c_GlyHyd-like"/>
    <property type="match status" value="1"/>
</dbReference>
<gene>
    <name evidence="2" type="ORF">OWO01_00530</name>
</gene>
<reference evidence="2" key="1">
    <citation type="submission" date="2022-11" db="EMBL/GenBank/DDBJ databases">
        <title>WGS of Natronobacillus azotifigens 24KS-1, an anaerobic diazotrophic haloalkaliphile from soda-rich habitats.</title>
        <authorList>
            <person name="Sorokin D.Y."/>
            <person name="Merkel A.Y."/>
        </authorList>
    </citation>
    <scope>NUCLEOTIDE SEQUENCE</scope>
    <source>
        <strain evidence="2">24KS-1</strain>
    </source>
</reference>
<evidence type="ECO:0000313" key="3">
    <source>
        <dbReference type="Proteomes" id="UP001084197"/>
    </source>
</evidence>
<dbReference type="InterPro" id="IPR015020">
    <property type="entry name" value="Rv2525c-like_Glyco_Hydro-like"/>
</dbReference>
<feature type="domain" description="Rv2525c-like glycoside hydrolase-like" evidence="1">
    <location>
        <begin position="30"/>
        <end position="187"/>
    </location>
</feature>
<evidence type="ECO:0000259" key="1">
    <source>
        <dbReference type="Pfam" id="PF08924"/>
    </source>
</evidence>
<proteinExistence type="predicted"/>
<keyword evidence="3" id="KW-1185">Reference proteome</keyword>